<gene>
    <name evidence="1" type="ORF">ACFOUW_26865</name>
</gene>
<sequence>MTEDKPLHAVGENVPDLAVGLFGPRAIVKVMVDEGKTVAARHPRQAVRFLAAGHADLSEAADRYVRLADRIDVAVFPGPMHYDLARAAGYLSVPSSYVRLSGAALYSTLLRGRVHGELDLTRISIDSLSHAAVEEAYEEIDVPSAGVRCSPYADPESALRFAEFHRPLLRSGESTMALTTILSVEQELRSEGFPVMRIQPTRATIREALETAVLLGHGSKLGEQQIAMIAVQVLTEGSLANGSSYWQQEAALSVHRLLLAEARTAGATVARRGDASFVLTTTFGGLDSLTAHLQHAPFINAIQQRLGLPVAVGIGVGNTARDAEGNALVGLEGSLEQRGEVAVYVDGGDAAIVLTAPDRAADEPESSDRERERAVAVLERILSAHPAAGEQPPVVGVEEVSSALGVTDRTGRRLLKQLVEAGLAWPLPPVAPPGGGRPRLQFRLLPDSRPATSTSLFG</sequence>
<evidence type="ECO:0000313" key="2">
    <source>
        <dbReference type="Proteomes" id="UP001595699"/>
    </source>
</evidence>
<comment type="caution">
    <text evidence="1">The sequence shown here is derived from an EMBL/GenBank/DDBJ whole genome shotgun (WGS) entry which is preliminary data.</text>
</comment>
<keyword evidence="2" id="KW-1185">Reference proteome</keyword>
<dbReference type="InterPro" id="IPR043128">
    <property type="entry name" value="Rev_trsase/Diguanyl_cyclase"/>
</dbReference>
<reference evidence="2" key="1">
    <citation type="journal article" date="2019" name="Int. J. Syst. Evol. Microbiol.">
        <title>The Global Catalogue of Microorganisms (GCM) 10K type strain sequencing project: providing services to taxonomists for standard genome sequencing and annotation.</title>
        <authorList>
            <consortium name="The Broad Institute Genomics Platform"/>
            <consortium name="The Broad Institute Genome Sequencing Center for Infectious Disease"/>
            <person name="Wu L."/>
            <person name="Ma J."/>
        </authorList>
    </citation>
    <scope>NUCLEOTIDE SEQUENCE [LARGE SCALE GENOMIC DNA]</scope>
    <source>
        <strain evidence="2">CGMCC 4.7241</strain>
    </source>
</reference>
<dbReference type="Proteomes" id="UP001595699">
    <property type="component" value="Unassembled WGS sequence"/>
</dbReference>
<evidence type="ECO:0008006" key="3">
    <source>
        <dbReference type="Google" id="ProtNLM"/>
    </source>
</evidence>
<proteinExistence type="predicted"/>
<evidence type="ECO:0000313" key="1">
    <source>
        <dbReference type="EMBL" id="MFC3764487.1"/>
    </source>
</evidence>
<protein>
    <recommendedName>
        <fullName evidence="3">Transcriptional regulator</fullName>
    </recommendedName>
</protein>
<organism evidence="1 2">
    <name type="scientific">Tenggerimyces flavus</name>
    <dbReference type="NCBI Taxonomy" id="1708749"/>
    <lineage>
        <taxon>Bacteria</taxon>
        <taxon>Bacillati</taxon>
        <taxon>Actinomycetota</taxon>
        <taxon>Actinomycetes</taxon>
        <taxon>Propionibacteriales</taxon>
        <taxon>Nocardioidaceae</taxon>
        <taxon>Tenggerimyces</taxon>
    </lineage>
</organism>
<dbReference type="EMBL" id="JBHRZH010000027">
    <property type="protein sequence ID" value="MFC3764487.1"/>
    <property type="molecule type" value="Genomic_DNA"/>
</dbReference>
<dbReference type="RefSeq" id="WP_205121422.1">
    <property type="nucleotide sequence ID" value="NZ_JAFBCM010000001.1"/>
</dbReference>
<name>A0ABV7YIS1_9ACTN</name>
<dbReference type="Gene3D" id="3.30.70.270">
    <property type="match status" value="1"/>
</dbReference>
<accession>A0ABV7YIS1</accession>